<dbReference type="NCBIfam" id="TIGR00329">
    <property type="entry name" value="gcp_kae1"/>
    <property type="match status" value="1"/>
</dbReference>
<feature type="domain" description="Gcp-like" evidence="8">
    <location>
        <begin position="46"/>
        <end position="345"/>
    </location>
</feature>
<evidence type="ECO:0000256" key="3">
    <source>
        <dbReference type="ARBA" id="ARBA00022694"/>
    </source>
</evidence>
<dbReference type="Proteomes" id="UP000736335">
    <property type="component" value="Unassembled WGS sequence"/>
</dbReference>
<dbReference type="InterPro" id="IPR022450">
    <property type="entry name" value="TsaD"/>
</dbReference>
<dbReference type="PANTHER" id="PTHR11735">
    <property type="entry name" value="TRNA N6-ADENOSINE THREONYLCARBAMOYLTRANSFERASE"/>
    <property type="match status" value="1"/>
</dbReference>
<organism evidence="9 10">
    <name type="scientific">Thelephora terrestris</name>
    <dbReference type="NCBI Taxonomy" id="56493"/>
    <lineage>
        <taxon>Eukaryota</taxon>
        <taxon>Fungi</taxon>
        <taxon>Dikarya</taxon>
        <taxon>Basidiomycota</taxon>
        <taxon>Agaricomycotina</taxon>
        <taxon>Agaricomycetes</taxon>
        <taxon>Thelephorales</taxon>
        <taxon>Thelephoraceae</taxon>
        <taxon>Thelephora</taxon>
    </lineage>
</organism>
<keyword evidence="10" id="KW-1185">Reference proteome</keyword>
<evidence type="ECO:0000256" key="6">
    <source>
        <dbReference type="ARBA" id="ARBA00048117"/>
    </source>
</evidence>
<evidence type="ECO:0000256" key="1">
    <source>
        <dbReference type="ARBA" id="ARBA00012156"/>
    </source>
</evidence>
<evidence type="ECO:0000256" key="5">
    <source>
        <dbReference type="ARBA" id="ARBA00023315"/>
    </source>
</evidence>
<sequence length="373" mass="41300">MLQRVTKIKHPPLRLFRLQNYRRFTVLALESSADDTCAAIVNSDREIVSNVVVKQHSYHEQFGGIHPMHAIWAHQRYMPGAVRKALRDAGMTLSSIDGIAYTRGPGMAGCLSVCSNAAKTLAAATGKPLVGVHHMQAHALTPFLTTPDINFPFITLLISGGHTLLLLARSRRSFQTLATTPDESIGNVFDKVSKMLKISWGELGPGAALEQFCLTGDDQRLPEIVPQLPRGQPGKLGFSYSGLHSSVERYISARNGELDGPTKLALARAFQTAAVSQLEEKLLLGLRWCRQNGITIKDIVVSGGVASNKFLRERLELGCQDFKSDVRLVFPPQELCTDNAVMIGWASMDRFLAQDYDEYEIETRPKWNIEELQ</sequence>
<dbReference type="CDD" id="cd24134">
    <property type="entry name" value="ASKHA_NBD_OSGEPL1_QRI7_euk"/>
    <property type="match status" value="1"/>
</dbReference>
<keyword evidence="7" id="KW-0496">Mitochondrion</keyword>
<dbReference type="Pfam" id="PF00814">
    <property type="entry name" value="TsaD"/>
    <property type="match status" value="1"/>
</dbReference>
<dbReference type="InterPro" id="IPR043129">
    <property type="entry name" value="ATPase_NBD"/>
</dbReference>
<comment type="catalytic activity">
    <reaction evidence="6 7">
        <text>L-threonylcarbamoyladenylate + adenosine(37) in tRNA = N(6)-L-threonylcarbamoyladenosine(37) in tRNA + AMP + H(+)</text>
        <dbReference type="Rhea" id="RHEA:37059"/>
        <dbReference type="Rhea" id="RHEA-COMP:10162"/>
        <dbReference type="Rhea" id="RHEA-COMP:10163"/>
        <dbReference type="ChEBI" id="CHEBI:15378"/>
        <dbReference type="ChEBI" id="CHEBI:73682"/>
        <dbReference type="ChEBI" id="CHEBI:74411"/>
        <dbReference type="ChEBI" id="CHEBI:74418"/>
        <dbReference type="ChEBI" id="CHEBI:456215"/>
        <dbReference type="EC" id="2.3.1.234"/>
    </reaction>
</comment>
<comment type="subunit">
    <text evidence="7">Homodimer.</text>
</comment>
<evidence type="ECO:0000256" key="7">
    <source>
        <dbReference type="HAMAP-Rule" id="MF_03179"/>
    </source>
</evidence>
<name>A0A9P6HEY5_9AGAM</name>
<keyword evidence="2 7" id="KW-0808">Transferase</keyword>
<evidence type="ECO:0000259" key="8">
    <source>
        <dbReference type="Pfam" id="PF00814"/>
    </source>
</evidence>
<dbReference type="InterPro" id="IPR000905">
    <property type="entry name" value="Gcp-like_dom"/>
</dbReference>
<evidence type="ECO:0000256" key="4">
    <source>
        <dbReference type="ARBA" id="ARBA00022723"/>
    </source>
</evidence>
<evidence type="ECO:0000313" key="10">
    <source>
        <dbReference type="Proteomes" id="UP000736335"/>
    </source>
</evidence>
<dbReference type="GO" id="GO:0072670">
    <property type="term" value="P:mitochondrial tRNA threonylcarbamoyladenosine modification"/>
    <property type="evidence" value="ECO:0007669"/>
    <property type="project" value="TreeGrafter"/>
</dbReference>
<dbReference type="GO" id="GO:0046872">
    <property type="term" value="F:metal ion binding"/>
    <property type="evidence" value="ECO:0007669"/>
    <property type="project" value="UniProtKB-KW"/>
</dbReference>
<reference evidence="9" key="2">
    <citation type="submission" date="2020-11" db="EMBL/GenBank/DDBJ databases">
        <authorList>
            <consortium name="DOE Joint Genome Institute"/>
            <person name="Kuo A."/>
            <person name="Miyauchi S."/>
            <person name="Kiss E."/>
            <person name="Drula E."/>
            <person name="Kohler A."/>
            <person name="Sanchez-Garcia M."/>
            <person name="Andreopoulos B."/>
            <person name="Barry K.W."/>
            <person name="Bonito G."/>
            <person name="Buee M."/>
            <person name="Carver A."/>
            <person name="Chen C."/>
            <person name="Cichocki N."/>
            <person name="Clum A."/>
            <person name="Culley D."/>
            <person name="Crous P.W."/>
            <person name="Fauchery L."/>
            <person name="Girlanda M."/>
            <person name="Hayes R."/>
            <person name="Keri Z."/>
            <person name="Labutti K."/>
            <person name="Lipzen A."/>
            <person name="Lombard V."/>
            <person name="Magnuson J."/>
            <person name="Maillard F."/>
            <person name="Morin E."/>
            <person name="Murat C."/>
            <person name="Nolan M."/>
            <person name="Ohm R."/>
            <person name="Pangilinan J."/>
            <person name="Pereira M."/>
            <person name="Perotto S."/>
            <person name="Peter M."/>
            <person name="Riley R."/>
            <person name="Sitrit Y."/>
            <person name="Stielow B."/>
            <person name="Szollosi G."/>
            <person name="Zifcakova L."/>
            <person name="Stursova M."/>
            <person name="Spatafora J.W."/>
            <person name="Tedersoo L."/>
            <person name="Vaario L.-M."/>
            <person name="Yamada A."/>
            <person name="Yan M."/>
            <person name="Wang P."/>
            <person name="Xu J."/>
            <person name="Bruns T."/>
            <person name="Baldrian P."/>
            <person name="Vilgalys R."/>
            <person name="Henrissat B."/>
            <person name="Grigoriev I.V."/>
            <person name="Hibbett D."/>
            <person name="Nagy L.G."/>
            <person name="Martin F.M."/>
        </authorList>
    </citation>
    <scope>NUCLEOTIDE SEQUENCE</scope>
    <source>
        <strain evidence="9">UH-Tt-Lm1</strain>
    </source>
</reference>
<keyword evidence="5 7" id="KW-0012">Acyltransferase</keyword>
<dbReference type="HAMAP" id="MF_01445">
    <property type="entry name" value="TsaD"/>
    <property type="match status" value="1"/>
</dbReference>
<proteinExistence type="inferred from homology"/>
<comment type="caution">
    <text evidence="9">The sequence shown here is derived from an EMBL/GenBank/DDBJ whole genome shotgun (WGS) entry which is preliminary data.</text>
</comment>
<protein>
    <recommendedName>
        <fullName evidence="1">N(6)-L-threonylcarbamoyladenine synthase</fullName>
        <ecNumber evidence="1">2.3.1.234</ecNumber>
    </recommendedName>
</protein>
<keyword evidence="4 7" id="KW-0479">Metal-binding</keyword>
<dbReference type="GO" id="GO:0061711">
    <property type="term" value="F:tRNA N(6)-L-threonylcarbamoyladenine synthase activity"/>
    <property type="evidence" value="ECO:0007669"/>
    <property type="project" value="UniProtKB-EC"/>
</dbReference>
<dbReference type="GO" id="GO:0005739">
    <property type="term" value="C:mitochondrion"/>
    <property type="evidence" value="ECO:0007669"/>
    <property type="project" value="UniProtKB-SubCell"/>
</dbReference>
<dbReference type="EC" id="2.3.1.234" evidence="1"/>
<reference evidence="9" key="1">
    <citation type="journal article" date="2020" name="Nat. Commun.">
        <title>Large-scale genome sequencing of mycorrhizal fungi provides insights into the early evolution of symbiotic traits.</title>
        <authorList>
            <person name="Miyauchi S."/>
            <person name="Kiss E."/>
            <person name="Kuo A."/>
            <person name="Drula E."/>
            <person name="Kohler A."/>
            <person name="Sanchez-Garcia M."/>
            <person name="Morin E."/>
            <person name="Andreopoulos B."/>
            <person name="Barry K.W."/>
            <person name="Bonito G."/>
            <person name="Buee M."/>
            <person name="Carver A."/>
            <person name="Chen C."/>
            <person name="Cichocki N."/>
            <person name="Clum A."/>
            <person name="Culley D."/>
            <person name="Crous P.W."/>
            <person name="Fauchery L."/>
            <person name="Girlanda M."/>
            <person name="Hayes R.D."/>
            <person name="Keri Z."/>
            <person name="LaButti K."/>
            <person name="Lipzen A."/>
            <person name="Lombard V."/>
            <person name="Magnuson J."/>
            <person name="Maillard F."/>
            <person name="Murat C."/>
            <person name="Nolan M."/>
            <person name="Ohm R.A."/>
            <person name="Pangilinan J."/>
            <person name="Pereira M.F."/>
            <person name="Perotto S."/>
            <person name="Peter M."/>
            <person name="Pfister S."/>
            <person name="Riley R."/>
            <person name="Sitrit Y."/>
            <person name="Stielow J.B."/>
            <person name="Szollosi G."/>
            <person name="Zifcakova L."/>
            <person name="Stursova M."/>
            <person name="Spatafora J.W."/>
            <person name="Tedersoo L."/>
            <person name="Vaario L.M."/>
            <person name="Yamada A."/>
            <person name="Yan M."/>
            <person name="Wang P."/>
            <person name="Xu J."/>
            <person name="Bruns T."/>
            <person name="Baldrian P."/>
            <person name="Vilgalys R."/>
            <person name="Dunand C."/>
            <person name="Henrissat B."/>
            <person name="Grigoriev I.V."/>
            <person name="Hibbett D."/>
            <person name="Nagy L.G."/>
            <person name="Martin F.M."/>
        </authorList>
    </citation>
    <scope>NUCLEOTIDE SEQUENCE</scope>
    <source>
        <strain evidence="9">UH-Tt-Lm1</strain>
    </source>
</reference>
<dbReference type="FunFam" id="3.30.420.40:FF:000012">
    <property type="entry name" value="tRNA N6-adenosine threonylcarbamoyltransferase"/>
    <property type="match status" value="1"/>
</dbReference>
<comment type="cofactor">
    <cofactor evidence="7">
        <name>a divalent metal cation</name>
        <dbReference type="ChEBI" id="CHEBI:60240"/>
    </cofactor>
    <text evidence="7">Binds 1 divalent metal cation per subunit.</text>
</comment>
<accession>A0A9P6HEY5</accession>
<dbReference type="OrthoDB" id="10259622at2759"/>
<dbReference type="PRINTS" id="PR00789">
    <property type="entry name" value="OSIALOPTASE"/>
</dbReference>
<keyword evidence="3 7" id="KW-0819">tRNA processing</keyword>
<dbReference type="EMBL" id="WIUZ02000008">
    <property type="protein sequence ID" value="KAF9784755.1"/>
    <property type="molecule type" value="Genomic_DNA"/>
</dbReference>
<dbReference type="SUPFAM" id="SSF53067">
    <property type="entry name" value="Actin-like ATPase domain"/>
    <property type="match status" value="1"/>
</dbReference>
<gene>
    <name evidence="9" type="ORF">BJ322DRAFT_866313</name>
</gene>
<dbReference type="PANTHER" id="PTHR11735:SF6">
    <property type="entry name" value="TRNA N6-ADENOSINE THREONYLCARBAMOYLTRANSFERASE, MITOCHONDRIAL"/>
    <property type="match status" value="1"/>
</dbReference>
<dbReference type="AlphaFoldDB" id="A0A9P6HEY5"/>
<evidence type="ECO:0000256" key="2">
    <source>
        <dbReference type="ARBA" id="ARBA00022679"/>
    </source>
</evidence>
<comment type="similarity">
    <text evidence="7">Belongs to the KAE1 / TsaD family.</text>
</comment>
<comment type="subcellular location">
    <subcellularLocation>
        <location evidence="7">Mitochondrion</location>
    </subcellularLocation>
</comment>
<dbReference type="Gene3D" id="3.30.420.40">
    <property type="match status" value="2"/>
</dbReference>
<evidence type="ECO:0000313" key="9">
    <source>
        <dbReference type="EMBL" id="KAF9784755.1"/>
    </source>
</evidence>
<dbReference type="InterPro" id="IPR017861">
    <property type="entry name" value="KAE1/TsaD"/>
</dbReference>
<comment type="function">
    <text evidence="7">Required for the formation of a threonylcarbamoyl group on adenosine at position 37 (t(6)A37) in mitochondrial tRNAs that read codons beginning with adenine. Probably involved in the transfer of the threonylcarbamoyl moiety of threonylcarbamoyl-AMP (TC-AMP) to the N6 group of A37. Involved in mitochondrial genome maintenance.</text>
</comment>